<feature type="compositionally biased region" description="Polar residues" evidence="3">
    <location>
        <begin position="135"/>
        <end position="152"/>
    </location>
</feature>
<dbReference type="InterPro" id="IPR039880">
    <property type="entry name" value="CHCT1-like"/>
</dbReference>
<feature type="non-terminal residue" evidence="5">
    <location>
        <position position="1"/>
    </location>
</feature>
<sequence>DQINKCLAQYKDPETIKEWRSNLWYFVSKFTEYEAKKLYKLYKHAIKKVKPEKESEDKNNRVDQKDSGKHLKKKDEDRNNSEGHTSQSKKSSSGQSLRNQDKEDRKGLDKDRRQRQDISAIPPIPRINNSNNNSQFRSNVSGDSRSTVNNPHSRPPDGGGDRWSSNRFSGNDHKRDRDNRFEPYPRAQNQGPGSGYRDRDRERNHRPHDKRRYQMNPNYGNHYGPPHSGPFGFDQVGGPPPMYNRERFAGPTNFAGEWRQNSNKDRTQDFRNNRDYDRRPPSSSS</sequence>
<feature type="region of interest" description="Disordered" evidence="3">
    <location>
        <begin position="47"/>
        <end position="285"/>
    </location>
</feature>
<evidence type="ECO:0000256" key="3">
    <source>
        <dbReference type="SAM" id="MobiDB-lite"/>
    </source>
</evidence>
<dbReference type="PANTHER" id="PTHR21765:SF1">
    <property type="entry name" value="CHD1 HELICAL C-TERMINAL DOMAIN CONTAINING PROTEIN 1"/>
    <property type="match status" value="1"/>
</dbReference>
<dbReference type="EMBL" id="GEDC01013087">
    <property type="protein sequence ID" value="JAS24211.1"/>
    <property type="molecule type" value="Transcribed_RNA"/>
</dbReference>
<proteinExistence type="predicted"/>
<evidence type="ECO:0000256" key="1">
    <source>
        <dbReference type="ARBA" id="ARBA00004123"/>
    </source>
</evidence>
<organism evidence="5">
    <name type="scientific">Clastoptera arizonana</name>
    <name type="common">Arizona spittle bug</name>
    <dbReference type="NCBI Taxonomy" id="38151"/>
    <lineage>
        <taxon>Eukaryota</taxon>
        <taxon>Metazoa</taxon>
        <taxon>Ecdysozoa</taxon>
        <taxon>Arthropoda</taxon>
        <taxon>Hexapoda</taxon>
        <taxon>Insecta</taxon>
        <taxon>Pterygota</taxon>
        <taxon>Neoptera</taxon>
        <taxon>Paraneoptera</taxon>
        <taxon>Hemiptera</taxon>
        <taxon>Auchenorrhyncha</taxon>
        <taxon>Cercopoidea</taxon>
        <taxon>Clastopteridae</taxon>
        <taxon>Clastoptera</taxon>
    </lineage>
</organism>
<keyword evidence="2" id="KW-0539">Nucleus</keyword>
<feature type="compositionally biased region" description="Low complexity" evidence="3">
    <location>
        <begin position="86"/>
        <end position="96"/>
    </location>
</feature>
<accession>A0A1B6DET7</accession>
<name>A0A1B6DET7_9HEMI</name>
<comment type="subcellular location">
    <subcellularLocation>
        <location evidence="1">Nucleus</location>
    </subcellularLocation>
</comment>
<dbReference type="GO" id="GO:0005634">
    <property type="term" value="C:nucleus"/>
    <property type="evidence" value="ECO:0007669"/>
    <property type="project" value="UniProtKB-SubCell"/>
</dbReference>
<gene>
    <name evidence="5" type="ORF">g.40061</name>
</gene>
<feature type="compositionally biased region" description="Basic and acidic residues" evidence="3">
    <location>
        <begin position="49"/>
        <end position="81"/>
    </location>
</feature>
<feature type="compositionally biased region" description="Basic and acidic residues" evidence="3">
    <location>
        <begin position="99"/>
        <end position="116"/>
    </location>
</feature>
<feature type="compositionally biased region" description="Basic and acidic residues" evidence="3">
    <location>
        <begin position="170"/>
        <end position="183"/>
    </location>
</feature>
<feature type="compositionally biased region" description="Basic residues" evidence="3">
    <location>
        <begin position="204"/>
        <end position="213"/>
    </location>
</feature>
<feature type="compositionally biased region" description="Basic and acidic residues" evidence="3">
    <location>
        <begin position="262"/>
        <end position="285"/>
    </location>
</feature>
<dbReference type="AlphaFoldDB" id="A0A1B6DET7"/>
<evidence type="ECO:0000259" key="4">
    <source>
        <dbReference type="Pfam" id="PF13907"/>
    </source>
</evidence>
<dbReference type="InterPro" id="IPR025260">
    <property type="entry name" value="CHD1-like_C"/>
</dbReference>
<dbReference type="Pfam" id="PF13907">
    <property type="entry name" value="CHD1-like_C"/>
    <property type="match status" value="1"/>
</dbReference>
<dbReference type="PANTHER" id="PTHR21765">
    <property type="entry name" value="SIMILAR TO CHROMODOMAIN-HELICASE-DNA-BINDING PROTEIN 1 (CHD-1)"/>
    <property type="match status" value="1"/>
</dbReference>
<reference evidence="5" key="1">
    <citation type="submission" date="2015-12" db="EMBL/GenBank/DDBJ databases">
        <title>De novo transcriptome assembly of four potential Pierce s Disease insect vectors from Arizona vineyards.</title>
        <authorList>
            <person name="Tassone E.E."/>
        </authorList>
    </citation>
    <scope>NUCLEOTIDE SEQUENCE</scope>
</reference>
<evidence type="ECO:0000256" key="2">
    <source>
        <dbReference type="ARBA" id="ARBA00023242"/>
    </source>
</evidence>
<feature type="compositionally biased region" description="Low complexity" evidence="3">
    <location>
        <begin position="118"/>
        <end position="134"/>
    </location>
</feature>
<feature type="domain" description="Chromodomain-helicase-DNA-binding protein 1-like C-terminal" evidence="4">
    <location>
        <begin position="1"/>
        <end position="44"/>
    </location>
</feature>
<evidence type="ECO:0000313" key="5">
    <source>
        <dbReference type="EMBL" id="JAS24211.1"/>
    </source>
</evidence>
<protein>
    <recommendedName>
        <fullName evidence="4">Chromodomain-helicase-DNA-binding protein 1-like C-terminal domain-containing protein</fullName>
    </recommendedName>
</protein>